<keyword evidence="2" id="KW-0472">Membrane</keyword>
<feature type="signal peptide" evidence="3">
    <location>
        <begin position="1"/>
        <end position="20"/>
    </location>
</feature>
<accession>A0A8B8AJQ6</accession>
<organism evidence="4 5">
    <name type="scientific">Crassostrea virginica</name>
    <name type="common">Eastern oyster</name>
    <dbReference type="NCBI Taxonomy" id="6565"/>
    <lineage>
        <taxon>Eukaryota</taxon>
        <taxon>Metazoa</taxon>
        <taxon>Spiralia</taxon>
        <taxon>Lophotrochozoa</taxon>
        <taxon>Mollusca</taxon>
        <taxon>Bivalvia</taxon>
        <taxon>Autobranchia</taxon>
        <taxon>Pteriomorphia</taxon>
        <taxon>Ostreida</taxon>
        <taxon>Ostreoidea</taxon>
        <taxon>Ostreidae</taxon>
        <taxon>Crassostrea</taxon>
    </lineage>
</organism>
<feature type="compositionally biased region" description="Low complexity" evidence="1">
    <location>
        <begin position="168"/>
        <end position="183"/>
    </location>
</feature>
<evidence type="ECO:0000256" key="3">
    <source>
        <dbReference type="SAM" id="SignalP"/>
    </source>
</evidence>
<evidence type="ECO:0000256" key="1">
    <source>
        <dbReference type="SAM" id="MobiDB-lite"/>
    </source>
</evidence>
<feature type="chain" id="PRO_5034402771" evidence="3">
    <location>
        <begin position="21"/>
        <end position="225"/>
    </location>
</feature>
<feature type="region of interest" description="Disordered" evidence="1">
    <location>
        <begin position="166"/>
        <end position="187"/>
    </location>
</feature>
<keyword evidence="3" id="KW-0732">Signal</keyword>
<gene>
    <name evidence="5" type="primary">LOC111101897</name>
</gene>
<dbReference type="KEGG" id="cvn:111101897"/>
<reference evidence="5" key="1">
    <citation type="submission" date="2025-08" db="UniProtKB">
        <authorList>
            <consortium name="RefSeq"/>
        </authorList>
    </citation>
    <scope>IDENTIFICATION</scope>
    <source>
        <tissue evidence="5">Whole sample</tissue>
    </source>
</reference>
<evidence type="ECO:0000256" key="2">
    <source>
        <dbReference type="SAM" id="Phobius"/>
    </source>
</evidence>
<evidence type="ECO:0000313" key="4">
    <source>
        <dbReference type="Proteomes" id="UP000694844"/>
    </source>
</evidence>
<protein>
    <submittedName>
        <fullName evidence="5">Uncharacterized protein LOC111101897</fullName>
    </submittedName>
</protein>
<evidence type="ECO:0000313" key="5">
    <source>
        <dbReference type="RefSeq" id="XP_022290259.1"/>
    </source>
</evidence>
<keyword evidence="2" id="KW-1133">Transmembrane helix</keyword>
<name>A0A8B8AJQ6_CRAVI</name>
<sequence>MILVFKEISLIFVLLQWGTALKDECFEAASTLSYVKSCPATESELNHALSKKHCEVLANIQSCTEPENFRYHCVLNSWNNSTVEVCAPEILSQGFCVRFDERAAKLQQIFDEDCTLFANPCSTRFISSDILHYNECNRIVKEHKKLSHQSPIKGTDSQIIRRNEDLIPTSPNTTSTANPQNQNKGNETSGLMTSLMISGFVSTFAFNIFLCGQFLYRSLKKRSKF</sequence>
<keyword evidence="2" id="KW-0812">Transmembrane</keyword>
<dbReference type="AlphaFoldDB" id="A0A8B8AJQ6"/>
<feature type="transmembrane region" description="Helical" evidence="2">
    <location>
        <begin position="191"/>
        <end position="216"/>
    </location>
</feature>
<proteinExistence type="predicted"/>
<dbReference type="Proteomes" id="UP000694844">
    <property type="component" value="Chromosome 6"/>
</dbReference>
<dbReference type="OrthoDB" id="6205719at2759"/>
<dbReference type="GeneID" id="111101897"/>
<dbReference type="RefSeq" id="XP_022290259.1">
    <property type="nucleotide sequence ID" value="XM_022434551.1"/>
</dbReference>
<keyword evidence="4" id="KW-1185">Reference proteome</keyword>